<dbReference type="PANTHER" id="PTHR43639:SF1">
    <property type="entry name" value="SHORT-CHAIN DEHYDROGENASE_REDUCTASE FAMILY PROTEIN"/>
    <property type="match status" value="1"/>
</dbReference>
<evidence type="ECO:0000313" key="3">
    <source>
        <dbReference type="EMBL" id="MCW8335771.1"/>
    </source>
</evidence>
<dbReference type="PANTHER" id="PTHR43639">
    <property type="entry name" value="OXIDOREDUCTASE, SHORT-CHAIN DEHYDROGENASE/REDUCTASE FAMILY (AFU_ORTHOLOGUE AFUA_5G02870)"/>
    <property type="match status" value="1"/>
</dbReference>
<reference evidence="3" key="1">
    <citation type="submission" date="2022-02" db="EMBL/GenBank/DDBJ databases">
        <title>Vibrio sp. nov., a new bacterium isolated from Bohai sea, China.</title>
        <authorList>
            <person name="Yuan Y."/>
        </authorList>
    </citation>
    <scope>NUCLEOTIDE SEQUENCE</scope>
    <source>
        <strain evidence="3">DBSS07</strain>
    </source>
</reference>
<gene>
    <name evidence="3" type="ORF">MD483_18330</name>
</gene>
<organism evidence="3 4">
    <name type="scientific">Vibrio paucivorans</name>
    <dbReference type="NCBI Taxonomy" id="2829489"/>
    <lineage>
        <taxon>Bacteria</taxon>
        <taxon>Pseudomonadati</taxon>
        <taxon>Pseudomonadota</taxon>
        <taxon>Gammaproteobacteria</taxon>
        <taxon>Vibrionales</taxon>
        <taxon>Vibrionaceae</taxon>
        <taxon>Vibrio</taxon>
    </lineage>
</organism>
<dbReference type="GO" id="GO:0016491">
    <property type="term" value="F:oxidoreductase activity"/>
    <property type="evidence" value="ECO:0007669"/>
    <property type="project" value="UniProtKB-KW"/>
</dbReference>
<dbReference type="InterPro" id="IPR002347">
    <property type="entry name" value="SDR_fam"/>
</dbReference>
<dbReference type="SUPFAM" id="SSF51735">
    <property type="entry name" value="NAD(P)-binding Rossmann-fold domains"/>
    <property type="match status" value="1"/>
</dbReference>
<dbReference type="CDD" id="cd05233">
    <property type="entry name" value="SDR_c"/>
    <property type="match status" value="1"/>
</dbReference>
<dbReference type="RefSeq" id="WP_252029955.1">
    <property type="nucleotide sequence ID" value="NZ_JAKRRX010000141.1"/>
</dbReference>
<keyword evidence="4" id="KW-1185">Reference proteome</keyword>
<dbReference type="NCBIfam" id="NF006464">
    <property type="entry name" value="PRK08862.1"/>
    <property type="match status" value="1"/>
</dbReference>
<keyword evidence="2" id="KW-0560">Oxidoreductase</keyword>
<dbReference type="Pfam" id="PF00106">
    <property type="entry name" value="adh_short"/>
    <property type="match status" value="1"/>
</dbReference>
<dbReference type="EMBL" id="JAKRRX010000141">
    <property type="protein sequence ID" value="MCW8335771.1"/>
    <property type="molecule type" value="Genomic_DNA"/>
</dbReference>
<comment type="caution">
    <text evidence="3">The sequence shown here is derived from an EMBL/GenBank/DDBJ whole genome shotgun (WGS) entry which is preliminary data.</text>
</comment>
<protein>
    <submittedName>
        <fullName evidence="3">SDR family oxidoreductase</fullName>
    </submittedName>
</protein>
<dbReference type="PRINTS" id="PR00081">
    <property type="entry name" value="GDHRDH"/>
</dbReference>
<proteinExistence type="inferred from homology"/>
<evidence type="ECO:0000313" key="4">
    <source>
        <dbReference type="Proteomes" id="UP001155586"/>
    </source>
</evidence>
<accession>A0A9X3HTM8</accession>
<dbReference type="InterPro" id="IPR036291">
    <property type="entry name" value="NAD(P)-bd_dom_sf"/>
</dbReference>
<comment type="similarity">
    <text evidence="1">Belongs to the short-chain dehydrogenases/reductases (SDR) family.</text>
</comment>
<dbReference type="AlphaFoldDB" id="A0A9X3HTM8"/>
<dbReference type="Gene3D" id="3.40.50.720">
    <property type="entry name" value="NAD(P)-binding Rossmann-like Domain"/>
    <property type="match status" value="1"/>
</dbReference>
<dbReference type="Proteomes" id="UP001155586">
    <property type="component" value="Unassembled WGS sequence"/>
</dbReference>
<evidence type="ECO:0000256" key="2">
    <source>
        <dbReference type="ARBA" id="ARBA00023002"/>
    </source>
</evidence>
<evidence type="ECO:0000256" key="1">
    <source>
        <dbReference type="ARBA" id="ARBA00006484"/>
    </source>
</evidence>
<sequence length="226" mass="25192">MDIKSAVILITSAGSLLGGTLATHFASLGAKLILCDQDIHRLNETLSRCRMVSDHVYSFPVADYSYESIDKLFDYVDEMFHSSPDVLVNNWTSNPLPTLMSERSADLFTKKLSVMASSLFGFGQATAERMMQEKKKGVIVNIVSYEDYRDLSGFENASSMVAGFTQSWAKELTPFNIRVGGVVPALSHVTNDDDYHWAEVQDELIRNTEYIVSNEYFSGRVMAAEA</sequence>
<name>A0A9X3HTM8_9VIBR</name>